<dbReference type="Gene3D" id="3.40.630.30">
    <property type="match status" value="1"/>
</dbReference>
<protein>
    <submittedName>
        <fullName evidence="2">GNAT family N-acetyltransferase</fullName>
    </submittedName>
</protein>
<dbReference type="InterPro" id="IPR016181">
    <property type="entry name" value="Acyl_CoA_acyltransferase"/>
</dbReference>
<dbReference type="Pfam" id="PF00583">
    <property type="entry name" value="Acetyltransf_1"/>
    <property type="match status" value="1"/>
</dbReference>
<comment type="caution">
    <text evidence="2">The sequence shown here is derived from an EMBL/GenBank/DDBJ whole genome shotgun (WGS) entry which is preliminary data.</text>
</comment>
<accession>A0A7C4MK90</accession>
<keyword evidence="2" id="KW-0808">Transferase</keyword>
<name>A0A7C4MK90_9BACT</name>
<organism evidence="2">
    <name type="scientific">Desulfatirhabdium butyrativorans</name>
    <dbReference type="NCBI Taxonomy" id="340467"/>
    <lineage>
        <taxon>Bacteria</taxon>
        <taxon>Pseudomonadati</taxon>
        <taxon>Thermodesulfobacteriota</taxon>
        <taxon>Desulfobacteria</taxon>
        <taxon>Desulfobacterales</taxon>
        <taxon>Desulfatirhabdiaceae</taxon>
        <taxon>Desulfatirhabdium</taxon>
    </lineage>
</organism>
<evidence type="ECO:0000259" key="1">
    <source>
        <dbReference type="Pfam" id="PF00583"/>
    </source>
</evidence>
<sequence length="338" mass="38245">MIQQADFPPPSHAAFHIDRFHPEDAEGIVRLVHSVYGSHYPIPLFYDANALIDANRKGRYLSFVARADSGEIVGVNHLFPSTPNPSLLECGVGMVHREYRGAGINTRILQYIYEVFVPEHPHIETVFGEAVCNHVIQHRMMERFAFIETAIEVALMPASAYSKEESASGRVATLDAFRSYRRKPHRIFLPEPYADMLRTITARLDDVRETTPSSQSIPLTESSVIDLKMFDFAQVARIAVRAIGSDFAKAFDTIEREAIERSAVVLQTWLNLGTPWVGKAVEMLRDRGYIFGGLLPRWFDTDGLLMQKLLCNPNFEEIQLLSAFSKELLAYIRQDGRS</sequence>
<dbReference type="SUPFAM" id="SSF55729">
    <property type="entry name" value="Acyl-CoA N-acyltransferases (Nat)"/>
    <property type="match status" value="1"/>
</dbReference>
<dbReference type="AlphaFoldDB" id="A0A7C4MK90"/>
<gene>
    <name evidence="2" type="ORF">ENS29_00870</name>
</gene>
<proteinExistence type="predicted"/>
<feature type="domain" description="N-acetyltransferase" evidence="1">
    <location>
        <begin position="39"/>
        <end position="144"/>
    </location>
</feature>
<dbReference type="InterPro" id="IPR000182">
    <property type="entry name" value="GNAT_dom"/>
</dbReference>
<evidence type="ECO:0000313" key="2">
    <source>
        <dbReference type="EMBL" id="HGU31390.1"/>
    </source>
</evidence>
<dbReference type="EMBL" id="DSUH01000021">
    <property type="protein sequence ID" value="HGU31390.1"/>
    <property type="molecule type" value="Genomic_DNA"/>
</dbReference>
<reference evidence="2" key="1">
    <citation type="journal article" date="2020" name="mSystems">
        <title>Genome- and Community-Level Interaction Insights into Carbon Utilization and Element Cycling Functions of Hydrothermarchaeota in Hydrothermal Sediment.</title>
        <authorList>
            <person name="Zhou Z."/>
            <person name="Liu Y."/>
            <person name="Xu W."/>
            <person name="Pan J."/>
            <person name="Luo Z.H."/>
            <person name="Li M."/>
        </authorList>
    </citation>
    <scope>NUCLEOTIDE SEQUENCE [LARGE SCALE GENOMIC DNA]</scope>
    <source>
        <strain evidence="2">SpSt-477</strain>
    </source>
</reference>
<dbReference type="CDD" id="cd04301">
    <property type="entry name" value="NAT_SF"/>
    <property type="match status" value="1"/>
</dbReference>
<dbReference type="GO" id="GO:0016747">
    <property type="term" value="F:acyltransferase activity, transferring groups other than amino-acyl groups"/>
    <property type="evidence" value="ECO:0007669"/>
    <property type="project" value="InterPro"/>
</dbReference>